<sequence>MLVSHERQKLIEAVCFFAAHVEKLGKIKLFKLLYFLDFEHYRDTGRSVTGLDYSAWKMGPVPTDLFRELDNPQPDWAEKIHFGQRTVRGGKPMLSVTPVGEFDASHFSKRELRLLARLAAEFRTADAAEMVEATHLENLPWHQVYNVQKRDSAVIPYELAVRAQEAGAMKKVAAEHREVVEALRSR</sequence>
<name>A0A454TX47_9RALS</name>
<dbReference type="EMBL" id="RJTL01000004">
    <property type="protein sequence ID" value="RNM10298.1"/>
    <property type="molecule type" value="Genomic_DNA"/>
</dbReference>
<comment type="caution">
    <text evidence="2">The sequence shown here is derived from an EMBL/GenBank/DDBJ whole genome shotgun (WGS) entry which is preliminary data.</text>
</comment>
<reference evidence="2 3" key="1">
    <citation type="submission" date="2018-10" db="EMBL/GenBank/DDBJ databases">
        <title>Draft Genome Sequence of Ralstonia pseudosolanacearum (R. solanacearum phylotype I) Strain Tg03 Isolated from Luffa cylindrica in China.</title>
        <authorList>
            <person name="Yuan G.-Q."/>
            <person name="Li Q.-Q."/>
            <person name="Zhang Y.-W."/>
        </authorList>
    </citation>
    <scope>NUCLEOTIDE SEQUENCE [LARGE SCALE GENOMIC DNA]</scope>
    <source>
        <strain evidence="2 3">Tg03</strain>
    </source>
</reference>
<dbReference type="Proteomes" id="UP000271222">
    <property type="component" value="Unassembled WGS sequence"/>
</dbReference>
<dbReference type="InterPro" id="IPR025272">
    <property type="entry name" value="SocA_Panacea"/>
</dbReference>
<dbReference type="RefSeq" id="WP_058907389.1">
    <property type="nucleotide sequence ID" value="NZ_CP130500.1"/>
</dbReference>
<dbReference type="Pfam" id="PF13274">
    <property type="entry name" value="SocA_Panacea"/>
    <property type="match status" value="1"/>
</dbReference>
<gene>
    <name evidence="2" type="ORF">EGA29_03395</name>
</gene>
<evidence type="ECO:0000259" key="1">
    <source>
        <dbReference type="Pfam" id="PF13274"/>
    </source>
</evidence>
<dbReference type="OrthoDB" id="9804491at2"/>
<protein>
    <submittedName>
        <fullName evidence="2">DUF4065 domain-containing protein</fullName>
    </submittedName>
</protein>
<feature type="domain" description="Antitoxin SocA-like Panacea" evidence="1">
    <location>
        <begin position="29"/>
        <end position="142"/>
    </location>
</feature>
<proteinExistence type="predicted"/>
<organism evidence="2 3">
    <name type="scientific">Ralstonia pseudosolanacearum</name>
    <dbReference type="NCBI Taxonomy" id="1310165"/>
    <lineage>
        <taxon>Bacteria</taxon>
        <taxon>Pseudomonadati</taxon>
        <taxon>Pseudomonadota</taxon>
        <taxon>Betaproteobacteria</taxon>
        <taxon>Burkholderiales</taxon>
        <taxon>Burkholderiaceae</taxon>
        <taxon>Ralstonia</taxon>
        <taxon>Ralstonia solanacearum species complex</taxon>
    </lineage>
</organism>
<evidence type="ECO:0000313" key="3">
    <source>
        <dbReference type="Proteomes" id="UP000271222"/>
    </source>
</evidence>
<evidence type="ECO:0000313" key="2">
    <source>
        <dbReference type="EMBL" id="RNM10298.1"/>
    </source>
</evidence>
<dbReference type="AlphaFoldDB" id="A0A454TX47"/>
<accession>A0A454TX47</accession>